<feature type="compositionally biased region" description="Polar residues" evidence="1">
    <location>
        <begin position="42"/>
        <end position="51"/>
    </location>
</feature>
<dbReference type="AlphaFoldDB" id="A0A9P8JTT8"/>
<keyword evidence="3" id="KW-1185">Reference proteome</keyword>
<gene>
    <name evidence="2" type="ORF">KCU98_g9596</name>
</gene>
<reference evidence="2" key="2">
    <citation type="submission" date="2021-08" db="EMBL/GenBank/DDBJ databases">
        <authorList>
            <person name="Gostincar C."/>
            <person name="Sun X."/>
            <person name="Song Z."/>
            <person name="Gunde-Cimerman N."/>
        </authorList>
    </citation>
    <scope>NUCLEOTIDE SEQUENCE</scope>
    <source>
        <strain evidence="2">EXF-9298</strain>
    </source>
</reference>
<evidence type="ECO:0000256" key="1">
    <source>
        <dbReference type="SAM" id="MobiDB-lite"/>
    </source>
</evidence>
<dbReference type="Proteomes" id="UP000729357">
    <property type="component" value="Unassembled WGS sequence"/>
</dbReference>
<feature type="compositionally biased region" description="Basic and acidic residues" evidence="1">
    <location>
        <begin position="55"/>
        <end position="64"/>
    </location>
</feature>
<reference evidence="2" key="1">
    <citation type="journal article" date="2021" name="J Fungi (Basel)">
        <title>Virulence traits and population genomics of the black yeast Aureobasidium melanogenum.</title>
        <authorList>
            <person name="Cernosa A."/>
            <person name="Sun X."/>
            <person name="Gostincar C."/>
            <person name="Fang C."/>
            <person name="Gunde-Cimerman N."/>
            <person name="Song Z."/>
        </authorList>
    </citation>
    <scope>NUCLEOTIDE SEQUENCE</scope>
    <source>
        <strain evidence="2">EXF-9298</strain>
    </source>
</reference>
<comment type="caution">
    <text evidence="2">The sequence shown here is derived from an EMBL/GenBank/DDBJ whole genome shotgun (WGS) entry which is preliminary data.</text>
</comment>
<evidence type="ECO:0000313" key="3">
    <source>
        <dbReference type="Proteomes" id="UP000729357"/>
    </source>
</evidence>
<protein>
    <submittedName>
        <fullName evidence="2">Uncharacterized protein</fullName>
    </submittedName>
</protein>
<organism evidence="2 3">
    <name type="scientific">Aureobasidium melanogenum</name>
    <name type="common">Aureobasidium pullulans var. melanogenum</name>
    <dbReference type="NCBI Taxonomy" id="46634"/>
    <lineage>
        <taxon>Eukaryota</taxon>
        <taxon>Fungi</taxon>
        <taxon>Dikarya</taxon>
        <taxon>Ascomycota</taxon>
        <taxon>Pezizomycotina</taxon>
        <taxon>Dothideomycetes</taxon>
        <taxon>Dothideomycetidae</taxon>
        <taxon>Dothideales</taxon>
        <taxon>Saccotheciaceae</taxon>
        <taxon>Aureobasidium</taxon>
    </lineage>
</organism>
<feature type="non-terminal residue" evidence="2">
    <location>
        <position position="1"/>
    </location>
</feature>
<evidence type="ECO:0000313" key="2">
    <source>
        <dbReference type="EMBL" id="KAG9978174.1"/>
    </source>
</evidence>
<proteinExistence type="predicted"/>
<sequence>MSTGLVAQYVTVWDRWQDENGKWWQGTNDMCVFQPDLEDLEVSTSRPTSRAGTPEPEKKRKAEVLTEGPPTKKSKPESS</sequence>
<accession>A0A9P8JTT8</accession>
<name>A0A9P8JTT8_AURME</name>
<dbReference type="EMBL" id="JAHFXS010001326">
    <property type="protein sequence ID" value="KAG9978174.1"/>
    <property type="molecule type" value="Genomic_DNA"/>
</dbReference>
<feature type="region of interest" description="Disordered" evidence="1">
    <location>
        <begin position="39"/>
        <end position="79"/>
    </location>
</feature>